<dbReference type="EMBL" id="AP021875">
    <property type="protein sequence ID" value="BBO77419.1"/>
    <property type="molecule type" value="Genomic_DNA"/>
</dbReference>
<proteinExistence type="predicted"/>
<name>A0A5K7ZB63_9BACT</name>
<organism evidence="1 2">
    <name type="scientific">Desulfosarcina widdelii</name>
    <dbReference type="NCBI Taxonomy" id="947919"/>
    <lineage>
        <taxon>Bacteria</taxon>
        <taxon>Pseudomonadati</taxon>
        <taxon>Thermodesulfobacteriota</taxon>
        <taxon>Desulfobacteria</taxon>
        <taxon>Desulfobacterales</taxon>
        <taxon>Desulfosarcinaceae</taxon>
        <taxon>Desulfosarcina</taxon>
    </lineage>
</organism>
<accession>A0A5K7ZB63</accession>
<protein>
    <submittedName>
        <fullName evidence="1">Uncharacterized protein</fullName>
    </submittedName>
</protein>
<reference evidence="1 2" key="1">
    <citation type="submission" date="2019-11" db="EMBL/GenBank/DDBJ databases">
        <title>Comparative genomics of hydrocarbon-degrading Desulfosarcina strains.</title>
        <authorList>
            <person name="Watanabe M."/>
            <person name="Kojima H."/>
            <person name="Fukui M."/>
        </authorList>
    </citation>
    <scope>NUCLEOTIDE SEQUENCE [LARGE SCALE GENOMIC DNA]</scope>
    <source>
        <strain evidence="1 2">PP31</strain>
    </source>
</reference>
<dbReference type="Proteomes" id="UP000427769">
    <property type="component" value="Chromosome"/>
</dbReference>
<keyword evidence="2" id="KW-1185">Reference proteome</keyword>
<dbReference type="AlphaFoldDB" id="A0A5K7ZB63"/>
<evidence type="ECO:0000313" key="1">
    <source>
        <dbReference type="EMBL" id="BBO77419.1"/>
    </source>
</evidence>
<sequence length="54" mass="5821">MVIVVIAVMVRSIAMIIAIPAVEAISRSMITAAHPCIADYSENQATAHNANYDY</sequence>
<dbReference type="KEGG" id="dwd:DSCW_48360"/>
<evidence type="ECO:0000313" key="2">
    <source>
        <dbReference type="Proteomes" id="UP000427769"/>
    </source>
</evidence>
<gene>
    <name evidence="1" type="ORF">DSCW_48360</name>
</gene>